<organism evidence="1 2">
    <name type="scientific">Gigaspora rosea</name>
    <dbReference type="NCBI Taxonomy" id="44941"/>
    <lineage>
        <taxon>Eukaryota</taxon>
        <taxon>Fungi</taxon>
        <taxon>Fungi incertae sedis</taxon>
        <taxon>Mucoromycota</taxon>
        <taxon>Glomeromycotina</taxon>
        <taxon>Glomeromycetes</taxon>
        <taxon>Diversisporales</taxon>
        <taxon>Gigasporaceae</taxon>
        <taxon>Gigaspora</taxon>
    </lineage>
</organism>
<evidence type="ECO:0000313" key="2">
    <source>
        <dbReference type="Proteomes" id="UP000266673"/>
    </source>
</evidence>
<dbReference type="Proteomes" id="UP000266673">
    <property type="component" value="Unassembled WGS sequence"/>
</dbReference>
<keyword evidence="2" id="KW-1185">Reference proteome</keyword>
<dbReference type="AlphaFoldDB" id="A0A397VBE0"/>
<comment type="caution">
    <text evidence="1">The sequence shown here is derived from an EMBL/GenBank/DDBJ whole genome shotgun (WGS) entry which is preliminary data.</text>
</comment>
<sequence>MSSSEPEVLLVEEDTPHRGKKISKYVFSLNMQYIVTWSFDDKSIVGWSVTNDLSNDLSIEHINSLNTDDLKSLLNTNDFRFHLKKVSDCKQYIILYFG</sequence>
<dbReference type="OrthoDB" id="2442002at2759"/>
<name>A0A397VBE0_9GLOM</name>
<reference evidence="1 2" key="1">
    <citation type="submission" date="2018-06" db="EMBL/GenBank/DDBJ databases">
        <title>Comparative genomics reveals the genomic features of Rhizophagus irregularis, R. cerebriforme, R. diaphanum and Gigaspora rosea, and their symbiotic lifestyle signature.</title>
        <authorList>
            <person name="Morin E."/>
            <person name="San Clemente H."/>
            <person name="Chen E.C.H."/>
            <person name="De La Providencia I."/>
            <person name="Hainaut M."/>
            <person name="Kuo A."/>
            <person name="Kohler A."/>
            <person name="Murat C."/>
            <person name="Tang N."/>
            <person name="Roy S."/>
            <person name="Loubradou J."/>
            <person name="Henrissat B."/>
            <person name="Grigoriev I.V."/>
            <person name="Corradi N."/>
            <person name="Roux C."/>
            <person name="Martin F.M."/>
        </authorList>
    </citation>
    <scope>NUCLEOTIDE SEQUENCE [LARGE SCALE GENOMIC DNA]</scope>
    <source>
        <strain evidence="1 2">DAOM 194757</strain>
    </source>
</reference>
<protein>
    <submittedName>
        <fullName evidence="1">Uncharacterized protein</fullName>
    </submittedName>
</protein>
<dbReference type="EMBL" id="QKWP01000664">
    <property type="protein sequence ID" value="RIB16596.1"/>
    <property type="molecule type" value="Genomic_DNA"/>
</dbReference>
<gene>
    <name evidence="1" type="ORF">C2G38_1498531</name>
</gene>
<accession>A0A397VBE0</accession>
<proteinExistence type="predicted"/>
<evidence type="ECO:0000313" key="1">
    <source>
        <dbReference type="EMBL" id="RIB16596.1"/>
    </source>
</evidence>